<evidence type="ECO:0000256" key="10">
    <source>
        <dbReference type="ARBA" id="ARBA00023157"/>
    </source>
</evidence>
<evidence type="ECO:0000256" key="1">
    <source>
        <dbReference type="ARBA" id="ARBA00004141"/>
    </source>
</evidence>
<evidence type="ECO:0000256" key="7">
    <source>
        <dbReference type="ARBA" id="ARBA00023004"/>
    </source>
</evidence>
<name>A0A6N4SSW2_CYTH3</name>
<dbReference type="PANTHER" id="PTHR35457">
    <property type="entry name" value="HEME A SYNTHASE"/>
    <property type="match status" value="1"/>
</dbReference>
<keyword evidence="5 12" id="KW-1133">Transmembrane helix</keyword>
<evidence type="ECO:0000256" key="12">
    <source>
        <dbReference type="SAM" id="Phobius"/>
    </source>
</evidence>
<accession>A0A6N4SSW2</accession>
<dbReference type="InterPro" id="IPR003780">
    <property type="entry name" value="COX15/CtaA_fam"/>
</dbReference>
<dbReference type="GO" id="GO:0016020">
    <property type="term" value="C:membrane"/>
    <property type="evidence" value="ECO:0007669"/>
    <property type="project" value="UniProtKB-SubCell"/>
</dbReference>
<comment type="subcellular location">
    <subcellularLocation>
        <location evidence="1">Membrane</location>
        <topology evidence="1">Multi-pass membrane protein</topology>
    </subcellularLocation>
</comment>
<dbReference type="EMBL" id="CP000383">
    <property type="protein sequence ID" value="ABG59468.1"/>
    <property type="molecule type" value="Genomic_DNA"/>
</dbReference>
<keyword evidence="8" id="KW-0350">Heme biosynthesis</keyword>
<sequence>MNIVHINRFYRIVFVSLVTIYLVILAGGIVRSTGSGMGCPDWPKCFGTYAPPLEESQLPADYKEKYAVQGHPAVFNVYKTWTEYVNRLVGAIAGLIIVYQCIYATRFLKTTPKYFWYSLLLAVLMASQGLLGAKLVSSYLKPILITLHMGVALLIMGILIWLLVEAGKEKQRLHAADYAEEDLGRKYRWAMWVFISLTVIQIFLGTEVRETIDIISYALDYQYKETWIASAGSIFIIHRSYSILLTAATIYFTFILYKQRALYPKAYRLSTKIAAVIAIEIAAGITLAYFALPPWAQPIHLLFATVLLGVQLAFVFRFMVGQNRRSV</sequence>
<evidence type="ECO:0000256" key="11">
    <source>
        <dbReference type="ARBA" id="ARBA00023444"/>
    </source>
</evidence>
<dbReference type="AlphaFoldDB" id="A0A6N4SSW2"/>
<protein>
    <submittedName>
        <fullName evidence="13">Cytochrome oxidase assembly protein</fullName>
    </submittedName>
</protein>
<feature type="transmembrane region" description="Helical" evidence="12">
    <location>
        <begin position="114"/>
        <end position="131"/>
    </location>
</feature>
<feature type="transmembrane region" description="Helical" evidence="12">
    <location>
        <begin position="226"/>
        <end position="257"/>
    </location>
</feature>
<feature type="transmembrane region" description="Helical" evidence="12">
    <location>
        <begin position="298"/>
        <end position="320"/>
    </location>
</feature>
<comment type="pathway">
    <text evidence="11">Porphyrin-containing compound metabolism.</text>
</comment>
<dbReference type="OrthoDB" id="1447144at2"/>
<evidence type="ECO:0000256" key="5">
    <source>
        <dbReference type="ARBA" id="ARBA00022989"/>
    </source>
</evidence>
<proteinExistence type="predicted"/>
<feature type="transmembrane region" description="Helical" evidence="12">
    <location>
        <begin position="84"/>
        <end position="102"/>
    </location>
</feature>
<dbReference type="PANTHER" id="PTHR35457:SF1">
    <property type="entry name" value="HEME A SYNTHASE"/>
    <property type="match status" value="1"/>
</dbReference>
<feature type="transmembrane region" description="Helical" evidence="12">
    <location>
        <begin position="143"/>
        <end position="164"/>
    </location>
</feature>
<keyword evidence="6" id="KW-0560">Oxidoreductase</keyword>
<feature type="transmembrane region" description="Helical" evidence="12">
    <location>
        <begin position="269"/>
        <end position="292"/>
    </location>
</feature>
<evidence type="ECO:0000313" key="13">
    <source>
        <dbReference type="EMBL" id="ABG59468.1"/>
    </source>
</evidence>
<dbReference type="Proteomes" id="UP000001822">
    <property type="component" value="Chromosome"/>
</dbReference>
<keyword evidence="9 12" id="KW-0472">Membrane</keyword>
<evidence type="ECO:0000256" key="6">
    <source>
        <dbReference type="ARBA" id="ARBA00023002"/>
    </source>
</evidence>
<dbReference type="RefSeq" id="WP_011585585.1">
    <property type="nucleotide sequence ID" value="NC_008255.1"/>
</dbReference>
<organism evidence="13 14">
    <name type="scientific">Cytophaga hutchinsonii (strain ATCC 33406 / DSM 1761 / CIP 103989 / NBRC 15051 / NCIMB 9469 / D465)</name>
    <dbReference type="NCBI Taxonomy" id="269798"/>
    <lineage>
        <taxon>Bacteria</taxon>
        <taxon>Pseudomonadati</taxon>
        <taxon>Bacteroidota</taxon>
        <taxon>Cytophagia</taxon>
        <taxon>Cytophagales</taxon>
        <taxon>Cytophagaceae</taxon>
        <taxon>Cytophaga</taxon>
    </lineage>
</organism>
<dbReference type="GO" id="GO:0046872">
    <property type="term" value="F:metal ion binding"/>
    <property type="evidence" value="ECO:0007669"/>
    <property type="project" value="UniProtKB-KW"/>
</dbReference>
<keyword evidence="7" id="KW-0408">Iron</keyword>
<keyword evidence="4" id="KW-0479">Metal-binding</keyword>
<keyword evidence="10" id="KW-1015">Disulfide bond</keyword>
<evidence type="ECO:0000256" key="3">
    <source>
        <dbReference type="ARBA" id="ARBA00022692"/>
    </source>
</evidence>
<evidence type="ECO:0000313" key="14">
    <source>
        <dbReference type="Proteomes" id="UP000001822"/>
    </source>
</evidence>
<evidence type="ECO:0000256" key="4">
    <source>
        <dbReference type="ARBA" id="ARBA00022723"/>
    </source>
</evidence>
<dbReference type="GO" id="GO:0006784">
    <property type="term" value="P:heme A biosynthetic process"/>
    <property type="evidence" value="ECO:0007669"/>
    <property type="project" value="InterPro"/>
</dbReference>
<evidence type="ECO:0000256" key="8">
    <source>
        <dbReference type="ARBA" id="ARBA00023133"/>
    </source>
</evidence>
<feature type="transmembrane region" description="Helical" evidence="12">
    <location>
        <begin position="189"/>
        <end position="206"/>
    </location>
</feature>
<keyword evidence="2" id="KW-1003">Cell membrane</keyword>
<dbReference type="KEGG" id="chu:CHU_2205"/>
<feature type="transmembrane region" description="Helical" evidence="12">
    <location>
        <begin position="12"/>
        <end position="30"/>
    </location>
</feature>
<gene>
    <name evidence="13" type="ordered locus">CHU_2205</name>
</gene>
<keyword evidence="14" id="KW-1185">Reference proteome</keyword>
<keyword evidence="3 12" id="KW-0812">Transmembrane</keyword>
<dbReference type="InterPro" id="IPR050450">
    <property type="entry name" value="COX15/CtaA_HemeA_synthase"/>
</dbReference>
<dbReference type="GO" id="GO:0016491">
    <property type="term" value="F:oxidoreductase activity"/>
    <property type="evidence" value="ECO:0007669"/>
    <property type="project" value="UniProtKB-KW"/>
</dbReference>
<evidence type="ECO:0000256" key="9">
    <source>
        <dbReference type="ARBA" id="ARBA00023136"/>
    </source>
</evidence>
<dbReference type="Pfam" id="PF02628">
    <property type="entry name" value="COX15-CtaA"/>
    <property type="match status" value="1"/>
</dbReference>
<reference evidence="13 14" key="1">
    <citation type="journal article" date="2007" name="Appl. Environ. Microbiol.">
        <title>Genome sequence of the cellulolytic gliding bacterium Cytophaga hutchinsonii.</title>
        <authorList>
            <person name="Xie G."/>
            <person name="Bruce D.C."/>
            <person name="Challacombe J.F."/>
            <person name="Chertkov O."/>
            <person name="Detter J.C."/>
            <person name="Gilna P."/>
            <person name="Han C.S."/>
            <person name="Lucas S."/>
            <person name="Misra M."/>
            <person name="Myers G.L."/>
            <person name="Richardson P."/>
            <person name="Tapia R."/>
            <person name="Thayer N."/>
            <person name="Thompson L.S."/>
            <person name="Brettin T.S."/>
            <person name="Henrissat B."/>
            <person name="Wilson D.B."/>
            <person name="McBride M.J."/>
        </authorList>
    </citation>
    <scope>NUCLEOTIDE SEQUENCE [LARGE SCALE GENOMIC DNA]</scope>
    <source>
        <strain evidence="14">ATCC 33406 / DSM 1761 / CIP 103989 / NBRC 15051 / NCIMB 9469 / D465</strain>
    </source>
</reference>
<evidence type="ECO:0000256" key="2">
    <source>
        <dbReference type="ARBA" id="ARBA00022475"/>
    </source>
</evidence>